<gene>
    <name evidence="7" type="ORF">UCRPC4_g05841</name>
</gene>
<dbReference type="AlphaFoldDB" id="A0A0G2GIJ1"/>
<evidence type="ECO:0000256" key="6">
    <source>
        <dbReference type="SAM" id="Phobius"/>
    </source>
</evidence>
<keyword evidence="2" id="KW-0813">Transport</keyword>
<comment type="subcellular location">
    <subcellularLocation>
        <location evidence="1">Membrane</location>
        <topology evidence="1">Multi-pass membrane protein</topology>
    </subcellularLocation>
</comment>
<feature type="transmembrane region" description="Helical" evidence="6">
    <location>
        <begin position="213"/>
        <end position="234"/>
    </location>
</feature>
<keyword evidence="3 6" id="KW-0812">Transmembrane</keyword>
<dbReference type="Proteomes" id="UP000053317">
    <property type="component" value="Unassembled WGS sequence"/>
</dbReference>
<evidence type="ECO:0000256" key="3">
    <source>
        <dbReference type="ARBA" id="ARBA00022692"/>
    </source>
</evidence>
<dbReference type="PANTHER" id="PTHR19432:SF35">
    <property type="entry name" value="SOLUTE CARRIER FAMILY 45 MEMBER 3 ISOFORM X1"/>
    <property type="match status" value="1"/>
</dbReference>
<dbReference type="PANTHER" id="PTHR19432">
    <property type="entry name" value="SUGAR TRANSPORTER"/>
    <property type="match status" value="1"/>
</dbReference>
<evidence type="ECO:0000313" key="7">
    <source>
        <dbReference type="EMBL" id="KKY16790.1"/>
    </source>
</evidence>
<feature type="transmembrane region" description="Helical" evidence="6">
    <location>
        <begin position="315"/>
        <end position="333"/>
    </location>
</feature>
<keyword evidence="5 6" id="KW-0472">Membrane</keyword>
<dbReference type="InterPro" id="IPR036259">
    <property type="entry name" value="MFS_trans_sf"/>
</dbReference>
<dbReference type="EMBL" id="LCWF01000156">
    <property type="protein sequence ID" value="KKY16790.1"/>
    <property type="molecule type" value="Genomic_DNA"/>
</dbReference>
<comment type="caution">
    <text evidence="7">The sequence shown here is derived from an EMBL/GenBank/DDBJ whole genome shotgun (WGS) entry which is preliminary data.</text>
</comment>
<feature type="transmembrane region" description="Helical" evidence="6">
    <location>
        <begin position="403"/>
        <end position="425"/>
    </location>
</feature>
<reference evidence="7 8" key="1">
    <citation type="submission" date="2015-05" db="EMBL/GenBank/DDBJ databases">
        <title>Distinctive expansion of gene families associated with plant cell wall degradation and secondary metabolism in the genomes of grapevine trunk pathogens.</title>
        <authorList>
            <person name="Lawrence D.P."/>
            <person name="Travadon R."/>
            <person name="Rolshausen P.E."/>
            <person name="Baumgartner K."/>
        </authorList>
    </citation>
    <scope>NUCLEOTIDE SEQUENCE [LARGE SCALE GENOMIC DNA]</scope>
    <source>
        <strain evidence="7">UCRPC4</strain>
    </source>
</reference>
<protein>
    <submittedName>
        <fullName evidence="7">Putative sucrose transport</fullName>
    </submittedName>
</protein>
<sequence>MMLSAGSASRSRWSHLTKAGTLVPSRQRVQAVLKPAGFGGLGFVYVAFAGQGVVRLIVDVLLPYRASQETHHNVLALFALVAVFSMYAAVQPVQIGLRALITDGCTADEQANSNAWASCFGNVAGVLGNFAAFMGVSQDVPQSDDRTKYMQLSMLASICLIVTLTISCLCVTVPKETLQLDDLSTTETTDRKTGDQRRWVGCWETLTSTSRQFRTICMVQFLAWLGWFPFYFYVVPYVNGIGDSQNRHLTSQNGQYGDTKNSPSSLGSFTLLTYSITSLITAIVLPYVANTRVSLEPAWADRHRHIHIYLSMRNLWLASHALFGVCMLGTFIVKSAGGTVVLFTLVGFSWATTNWIPYAMLGAEIEEIPAAFIRSSDGPEDENDGNDNNDGYLSPQTGRIYGLHNLAICGTQIAMTLVMWLAGVVMRTNSMDDNGSVILWVLRAGGVCALMAMFCTMWVEVPAQSRGSVDDEKMEYAGLVN</sequence>
<name>A0A0G2GIJ1_PHACM</name>
<feature type="transmembrane region" description="Helical" evidence="6">
    <location>
        <begin position="437"/>
        <end position="459"/>
    </location>
</feature>
<feature type="transmembrane region" description="Helical" evidence="6">
    <location>
        <begin position="149"/>
        <end position="174"/>
    </location>
</feature>
<dbReference type="GO" id="GO:0005886">
    <property type="term" value="C:plasma membrane"/>
    <property type="evidence" value="ECO:0007669"/>
    <property type="project" value="TreeGrafter"/>
</dbReference>
<feature type="transmembrane region" description="Helical" evidence="6">
    <location>
        <begin position="340"/>
        <end position="360"/>
    </location>
</feature>
<dbReference type="SUPFAM" id="SSF103473">
    <property type="entry name" value="MFS general substrate transporter"/>
    <property type="match status" value="1"/>
</dbReference>
<feature type="transmembrane region" description="Helical" evidence="6">
    <location>
        <begin position="269"/>
        <end position="289"/>
    </location>
</feature>
<keyword evidence="8" id="KW-1185">Reference proteome</keyword>
<keyword evidence="4 6" id="KW-1133">Transmembrane helix</keyword>
<dbReference type="OrthoDB" id="4540540at2759"/>
<feature type="transmembrane region" description="Helical" evidence="6">
    <location>
        <begin position="42"/>
        <end position="62"/>
    </location>
</feature>
<organism evidence="7 8">
    <name type="scientific">Phaeomoniella chlamydospora</name>
    <name type="common">Phaeoacremonium chlamydosporum</name>
    <dbReference type="NCBI Taxonomy" id="158046"/>
    <lineage>
        <taxon>Eukaryota</taxon>
        <taxon>Fungi</taxon>
        <taxon>Dikarya</taxon>
        <taxon>Ascomycota</taxon>
        <taxon>Pezizomycotina</taxon>
        <taxon>Eurotiomycetes</taxon>
        <taxon>Chaetothyriomycetidae</taxon>
        <taxon>Phaeomoniellales</taxon>
        <taxon>Phaeomoniellaceae</taxon>
        <taxon>Phaeomoniella</taxon>
    </lineage>
</organism>
<accession>A0A0G2GIJ1</accession>
<proteinExistence type="predicted"/>
<evidence type="ECO:0000256" key="5">
    <source>
        <dbReference type="ARBA" id="ARBA00023136"/>
    </source>
</evidence>
<evidence type="ECO:0000256" key="1">
    <source>
        <dbReference type="ARBA" id="ARBA00004141"/>
    </source>
</evidence>
<dbReference type="Gene3D" id="1.20.1250.20">
    <property type="entry name" value="MFS general substrate transporter like domains"/>
    <property type="match status" value="1"/>
</dbReference>
<evidence type="ECO:0000256" key="4">
    <source>
        <dbReference type="ARBA" id="ARBA00022989"/>
    </source>
</evidence>
<reference evidence="7 8" key="2">
    <citation type="submission" date="2015-05" db="EMBL/GenBank/DDBJ databases">
        <authorList>
            <person name="Morales-Cruz A."/>
            <person name="Amrine K.C."/>
            <person name="Cantu D."/>
        </authorList>
    </citation>
    <scope>NUCLEOTIDE SEQUENCE [LARGE SCALE GENOMIC DNA]</scope>
    <source>
        <strain evidence="7">UCRPC4</strain>
    </source>
</reference>
<feature type="transmembrane region" description="Helical" evidence="6">
    <location>
        <begin position="74"/>
        <end position="95"/>
    </location>
</feature>
<dbReference type="GO" id="GO:0008506">
    <property type="term" value="F:sucrose:proton symporter activity"/>
    <property type="evidence" value="ECO:0007669"/>
    <property type="project" value="TreeGrafter"/>
</dbReference>
<feature type="transmembrane region" description="Helical" evidence="6">
    <location>
        <begin position="115"/>
        <end position="137"/>
    </location>
</feature>
<evidence type="ECO:0000256" key="2">
    <source>
        <dbReference type="ARBA" id="ARBA00022448"/>
    </source>
</evidence>
<evidence type="ECO:0000313" key="8">
    <source>
        <dbReference type="Proteomes" id="UP000053317"/>
    </source>
</evidence>